<comment type="caution">
    <text evidence="2">The sequence shown here is derived from an EMBL/GenBank/DDBJ whole genome shotgun (WGS) entry which is preliminary data.</text>
</comment>
<feature type="compositionally biased region" description="Basic and acidic residues" evidence="1">
    <location>
        <begin position="90"/>
        <end position="102"/>
    </location>
</feature>
<feature type="region of interest" description="Disordered" evidence="1">
    <location>
        <begin position="81"/>
        <end position="102"/>
    </location>
</feature>
<dbReference type="AlphaFoldDB" id="A0A4R3R9Y7"/>
<proteinExistence type="predicted"/>
<evidence type="ECO:0000313" key="2">
    <source>
        <dbReference type="EMBL" id="TCU31194.1"/>
    </source>
</evidence>
<keyword evidence="3" id="KW-1185">Reference proteome</keyword>
<evidence type="ECO:0000256" key="1">
    <source>
        <dbReference type="SAM" id="MobiDB-lite"/>
    </source>
</evidence>
<protein>
    <submittedName>
        <fullName evidence="2">Uncharacterized protein</fullName>
    </submittedName>
</protein>
<organism evidence="2 3">
    <name type="scientific">Rhizobium azibense</name>
    <dbReference type="NCBI Taxonomy" id="1136135"/>
    <lineage>
        <taxon>Bacteria</taxon>
        <taxon>Pseudomonadati</taxon>
        <taxon>Pseudomonadota</taxon>
        <taxon>Alphaproteobacteria</taxon>
        <taxon>Hyphomicrobiales</taxon>
        <taxon>Rhizobiaceae</taxon>
        <taxon>Rhizobium/Agrobacterium group</taxon>
        <taxon>Rhizobium</taxon>
    </lineage>
</organism>
<dbReference type="EMBL" id="SMBJ01000001">
    <property type="protein sequence ID" value="TCU31194.1"/>
    <property type="molecule type" value="Genomic_DNA"/>
</dbReference>
<sequence>MNKTTETEIRFDHSFLIQSLVMPLAAGTYRLTVDEERIEELSFAAYRILAAHLEIPSIETPSLKRQHLQVTRAEIDAALLKDQQAARSPAGEDHLSRERSSS</sequence>
<accession>A0A4R3R9Y7</accession>
<reference evidence="2 3" key="1">
    <citation type="submission" date="2019-03" db="EMBL/GenBank/DDBJ databases">
        <title>Genomic Encyclopedia of Type Strains, Phase IV (KMG-V): Genome sequencing to study the core and pangenomes of soil and plant-associated prokaryotes.</title>
        <authorList>
            <person name="Whitman W."/>
        </authorList>
    </citation>
    <scope>NUCLEOTIDE SEQUENCE [LARGE SCALE GENOMIC DNA]</scope>
    <source>
        <strain evidence="2 3">Gr42</strain>
    </source>
</reference>
<evidence type="ECO:0000313" key="3">
    <source>
        <dbReference type="Proteomes" id="UP000295547"/>
    </source>
</evidence>
<dbReference type="RefSeq" id="WP_132659308.1">
    <property type="nucleotide sequence ID" value="NZ_SMBJ01000001.1"/>
</dbReference>
<dbReference type="Proteomes" id="UP000295547">
    <property type="component" value="Unassembled WGS sequence"/>
</dbReference>
<gene>
    <name evidence="2" type="ORF">EV130_101771</name>
</gene>
<name>A0A4R3R9Y7_9HYPH</name>
<dbReference type="OrthoDB" id="8378722at2"/>